<protein>
    <submittedName>
        <fullName evidence="1">Uncharacterized protein</fullName>
    </submittedName>
</protein>
<reference evidence="1" key="1">
    <citation type="submission" date="2021-01" db="EMBL/GenBank/DDBJ databases">
        <title>Genomic Encyclopedia of Type Strains, Phase IV (KMG-IV): sequencing the most valuable type-strain genomes for metagenomic binning, comparative biology and taxonomic classification.</title>
        <authorList>
            <person name="Goeker M."/>
        </authorList>
    </citation>
    <scope>NUCLEOTIDE SEQUENCE</scope>
    <source>
        <strain evidence="1">DSM 21943</strain>
    </source>
</reference>
<sequence>MTKKRTIILASITLIALMIVFVSQSQSSKASRLKEHLLALKTLLTRSYLITMTTKRFIFTTKMTHKSVVMKK</sequence>
<keyword evidence="2" id="KW-1185">Reference proteome</keyword>
<evidence type="ECO:0000313" key="1">
    <source>
        <dbReference type="EMBL" id="MBM7837810.1"/>
    </source>
</evidence>
<organism evidence="1 2">
    <name type="scientific">Shouchella xiaoxiensis</name>
    <dbReference type="NCBI Taxonomy" id="766895"/>
    <lineage>
        <taxon>Bacteria</taxon>
        <taxon>Bacillati</taxon>
        <taxon>Bacillota</taxon>
        <taxon>Bacilli</taxon>
        <taxon>Bacillales</taxon>
        <taxon>Bacillaceae</taxon>
        <taxon>Shouchella</taxon>
    </lineage>
</organism>
<dbReference type="EMBL" id="JAFBCV010000002">
    <property type="protein sequence ID" value="MBM7837810.1"/>
    <property type="molecule type" value="Genomic_DNA"/>
</dbReference>
<gene>
    <name evidence="1" type="ORF">JOC54_001041</name>
</gene>
<dbReference type="RefSeq" id="WP_204464878.1">
    <property type="nucleotide sequence ID" value="NZ_JAFBCV010000002.1"/>
</dbReference>
<dbReference type="Proteomes" id="UP001179280">
    <property type="component" value="Unassembled WGS sequence"/>
</dbReference>
<comment type="caution">
    <text evidence="1">The sequence shown here is derived from an EMBL/GenBank/DDBJ whole genome shotgun (WGS) entry which is preliminary data.</text>
</comment>
<evidence type="ECO:0000313" key="2">
    <source>
        <dbReference type="Proteomes" id="UP001179280"/>
    </source>
</evidence>
<proteinExistence type="predicted"/>
<accession>A0ABS2SSN2</accession>
<name>A0ABS2SSN2_9BACI</name>